<comment type="similarity">
    <text evidence="1">Belongs to the IUNH family.</text>
</comment>
<dbReference type="Gene3D" id="3.90.245.10">
    <property type="entry name" value="Ribonucleoside hydrolase-like"/>
    <property type="match status" value="1"/>
</dbReference>
<protein>
    <submittedName>
        <fullName evidence="5">Putative uridine nucleosidase</fullName>
    </submittedName>
</protein>
<dbReference type="GO" id="GO:0006218">
    <property type="term" value="P:uridine catabolic process"/>
    <property type="evidence" value="ECO:0007669"/>
    <property type="project" value="EnsemblFungi"/>
</dbReference>
<evidence type="ECO:0000256" key="2">
    <source>
        <dbReference type="ARBA" id="ARBA00022801"/>
    </source>
</evidence>
<dbReference type="CDD" id="cd02651">
    <property type="entry name" value="nuc_hydro_IU_UC_XIUA"/>
    <property type="match status" value="1"/>
</dbReference>
<dbReference type="GO" id="GO:0034355">
    <property type="term" value="P:NAD+ biosynthetic process via the salvage pathway"/>
    <property type="evidence" value="ECO:0007669"/>
    <property type="project" value="EnsemblFungi"/>
</dbReference>
<proteinExistence type="inferred from homology"/>
<dbReference type="PANTHER" id="PTHR12304:SF4">
    <property type="entry name" value="URIDINE NUCLEOSIDASE"/>
    <property type="match status" value="1"/>
</dbReference>
<accession>A0A194XEK2</accession>
<gene>
    <name evidence="5" type="ORF">LY89DRAFT_683518</name>
</gene>
<dbReference type="PANTHER" id="PTHR12304">
    <property type="entry name" value="INOSINE-URIDINE PREFERRING NUCLEOSIDE HYDROLASE"/>
    <property type="match status" value="1"/>
</dbReference>
<dbReference type="InterPro" id="IPR001910">
    <property type="entry name" value="Inosine/uridine_hydrolase_dom"/>
</dbReference>
<keyword evidence="6" id="KW-1185">Reference proteome</keyword>
<keyword evidence="3" id="KW-0326">Glycosidase</keyword>
<evidence type="ECO:0000256" key="1">
    <source>
        <dbReference type="ARBA" id="ARBA00009176"/>
    </source>
</evidence>
<dbReference type="GO" id="GO:0019358">
    <property type="term" value="P:nicotinate nucleotide salvage"/>
    <property type="evidence" value="ECO:0007669"/>
    <property type="project" value="EnsemblFungi"/>
</dbReference>
<keyword evidence="2" id="KW-0378">Hydrolase</keyword>
<dbReference type="GO" id="GO:0008477">
    <property type="term" value="F:purine nucleosidase activity"/>
    <property type="evidence" value="ECO:0007669"/>
    <property type="project" value="TreeGrafter"/>
</dbReference>
<dbReference type="OrthoDB" id="432381at2759"/>
<dbReference type="GO" id="GO:0070635">
    <property type="term" value="F:nicotinamide riboside hydrolase activity"/>
    <property type="evidence" value="ECO:0007669"/>
    <property type="project" value="EnsemblFungi"/>
</dbReference>
<organism evidence="5 6">
    <name type="scientific">Mollisia scopiformis</name>
    <name type="common">Conifer needle endophyte fungus</name>
    <name type="synonym">Phialocephala scopiformis</name>
    <dbReference type="NCBI Taxonomy" id="149040"/>
    <lineage>
        <taxon>Eukaryota</taxon>
        <taxon>Fungi</taxon>
        <taxon>Dikarya</taxon>
        <taxon>Ascomycota</taxon>
        <taxon>Pezizomycotina</taxon>
        <taxon>Leotiomycetes</taxon>
        <taxon>Helotiales</taxon>
        <taxon>Mollisiaceae</taxon>
        <taxon>Mollisia</taxon>
    </lineage>
</organism>
<dbReference type="GO" id="GO:0006216">
    <property type="term" value="P:cytidine catabolic process"/>
    <property type="evidence" value="ECO:0007669"/>
    <property type="project" value="EnsemblFungi"/>
</dbReference>
<dbReference type="SUPFAM" id="SSF53590">
    <property type="entry name" value="Nucleoside hydrolase"/>
    <property type="match status" value="1"/>
</dbReference>
<feature type="domain" description="Inosine/uridine-preferring nucleoside hydrolase" evidence="4">
    <location>
        <begin position="4"/>
        <end position="345"/>
    </location>
</feature>
<dbReference type="FunCoup" id="A0A194XEK2">
    <property type="interactions" value="216"/>
</dbReference>
<dbReference type="AlphaFoldDB" id="A0A194XEK2"/>
<dbReference type="InParanoid" id="A0A194XEK2"/>
<evidence type="ECO:0000313" key="6">
    <source>
        <dbReference type="Proteomes" id="UP000070700"/>
    </source>
</evidence>
<evidence type="ECO:0000313" key="5">
    <source>
        <dbReference type="EMBL" id="KUJ18576.1"/>
    </source>
</evidence>
<dbReference type="EMBL" id="KQ947412">
    <property type="protein sequence ID" value="KUJ18576.1"/>
    <property type="molecule type" value="Genomic_DNA"/>
</dbReference>
<dbReference type="GO" id="GO:0008655">
    <property type="term" value="P:pyrimidine-containing compound salvage"/>
    <property type="evidence" value="ECO:0007669"/>
    <property type="project" value="EnsemblFungi"/>
</dbReference>
<evidence type="ECO:0000256" key="3">
    <source>
        <dbReference type="ARBA" id="ARBA00023295"/>
    </source>
</evidence>
<evidence type="ECO:0000259" key="4">
    <source>
        <dbReference type="Pfam" id="PF01156"/>
    </source>
</evidence>
<sequence>MMYDAFAILMSAYHPSLNLLGITTVHGNSSLPHTTHNALSLLTAIGAPSIPVYPGSANGLTRPAVHAPAIHGASGLDGTTLLPTPINTHATEPFIEAMSTALLSTPKGTAWLIATGALTNIALLFEQHPEVAEHIKGLSLMGGAIGGGFTNAPMGKVDDRERIGNWSAWAEFNILVDPEAAQALFSNPVLRTKMVMIPLDVTHLVLATGEVQSLLLHGKGGGAASVLEDGKVGEGKSTLRKMLVELLLFFAKTYKDVFGIEEGPPLHDPLAVAVILDGIAGAEIPFYDFEDGKDRKERYDVHVVTEGSHEEAQNGAETGRTIVKLLPEGEEGVKIPRNLDVKRFWGVLEDSLERANAVNRANGVS</sequence>
<dbReference type="Pfam" id="PF01156">
    <property type="entry name" value="IU_nuc_hydro"/>
    <property type="match status" value="1"/>
</dbReference>
<dbReference type="InterPro" id="IPR036452">
    <property type="entry name" value="Ribo_hydro-like"/>
</dbReference>
<dbReference type="GO" id="GO:0045437">
    <property type="term" value="F:uridine nucleosidase activity"/>
    <property type="evidence" value="ECO:0007669"/>
    <property type="project" value="EnsemblFungi"/>
</dbReference>
<name>A0A194XEK2_MOLSC</name>
<dbReference type="Proteomes" id="UP000070700">
    <property type="component" value="Unassembled WGS sequence"/>
</dbReference>
<dbReference type="GeneID" id="28824445"/>
<reference evidence="5 6" key="1">
    <citation type="submission" date="2015-10" db="EMBL/GenBank/DDBJ databases">
        <title>Full genome of DAOMC 229536 Phialocephala scopiformis, a fungal endophyte of spruce producing the potent anti-insectan compound rugulosin.</title>
        <authorList>
            <consortium name="DOE Joint Genome Institute"/>
            <person name="Walker A.K."/>
            <person name="Frasz S.L."/>
            <person name="Seifert K.A."/>
            <person name="Miller J.D."/>
            <person name="Mondo S.J."/>
            <person name="Labutti K."/>
            <person name="Lipzen A."/>
            <person name="Dockter R."/>
            <person name="Kennedy M."/>
            <person name="Grigoriev I.V."/>
            <person name="Spatafora J.W."/>
        </authorList>
    </citation>
    <scope>NUCLEOTIDE SEQUENCE [LARGE SCALE GENOMIC DNA]</scope>
    <source>
        <strain evidence="5 6">CBS 120377</strain>
    </source>
</reference>
<dbReference type="GO" id="GO:0005829">
    <property type="term" value="C:cytosol"/>
    <property type="evidence" value="ECO:0007669"/>
    <property type="project" value="TreeGrafter"/>
</dbReference>
<dbReference type="InterPro" id="IPR023186">
    <property type="entry name" value="IUNH"/>
</dbReference>
<dbReference type="KEGG" id="psco:LY89DRAFT_683518"/>
<dbReference type="STRING" id="149040.A0A194XEK2"/>
<dbReference type="RefSeq" id="XP_018072931.1">
    <property type="nucleotide sequence ID" value="XM_018214719.1"/>
</dbReference>
<dbReference type="GO" id="GO:0070636">
    <property type="term" value="F:nicotinic acid riboside hydrolase activity"/>
    <property type="evidence" value="ECO:0007669"/>
    <property type="project" value="EnsemblFungi"/>
</dbReference>
<dbReference type="GO" id="GO:0006152">
    <property type="term" value="P:purine nucleoside catabolic process"/>
    <property type="evidence" value="ECO:0007669"/>
    <property type="project" value="TreeGrafter"/>
</dbReference>